<sequence length="767" mass="86796">MNQLADNEEIKNIFYAHSTERSDKNDWQPLKQHLVNVGELTEGFAAAFNCAEYGKIAGLLHDLGKYTVEFQQRLEGKHPRVDHATWGAKIALDKYGNGGYFMAYSIAGHHAGLANGDYREDKKLTPLKQRCDNPNLPILNSVWQTEIDPLLPQKLSTPPLKIKNYFQVSFLFRMIFSCLVDADRLDTEKFCQIAENKPLSARGQYPSITELKTQFDQSLNAFQQNDIDINQKRSAILSTVRHNAKTFNPSSSGLFSLTVPTGGGKTLTSMAFALDHAETYQKRRIIYVIPFTSIIEQNAEVFRKQFGENHQHAIIEHHSAFNDVDIKNPDSRTKLKMAMENWDAPIIVTTAVQFMESLFSNRPSECRKLHRIANSVIILDEAQTLPLDLLRPCMAAIDELAKNYACSIVLCTATQPALLEKEDGFKGGFQNVRELAQSDSINPEQLYKDFQRVSVSHIGELDDAAIIQCLRNEEQILCIVNTRRQAQLLYQGIVDLEGSFHLSTYMCAVHRKAVLKIIREALDAGKPCRVVSTSLIEAGVDVDFPLVMRSDAGLDSIAQAAGRCNREGKNKKEDSHVWIFTAKDHKPPNELETYASKMKEVMDIAEFKDDLLGISAIKEYFSRVYWQKETGQNSELDKHNILKTLQDSNIKNLPFDWMAQKFKMISTTMKTVIVPYDDVAKDCIEQLKNLPEWESVGKLARNLQVYTISVPQHLTGELIKIKALQYVQPERFGDQFLVLESGNMYDKNIGFNSEANPLLINGEECIL</sequence>
<protein>
    <recommendedName>
        <fullName evidence="14">CRISPR-associated protein Cas3</fullName>
    </recommendedName>
</protein>
<dbReference type="GO" id="GO:0051607">
    <property type="term" value="P:defense response to virus"/>
    <property type="evidence" value="ECO:0007669"/>
    <property type="project" value="UniProtKB-KW"/>
</dbReference>
<evidence type="ECO:0000256" key="7">
    <source>
        <dbReference type="ARBA" id="ARBA00022806"/>
    </source>
</evidence>
<dbReference type="GO" id="GO:0016887">
    <property type="term" value="F:ATP hydrolysis activity"/>
    <property type="evidence" value="ECO:0007669"/>
    <property type="project" value="TreeGrafter"/>
</dbReference>
<accession>A0A1V8MAZ3</accession>
<evidence type="ECO:0000259" key="11">
    <source>
        <dbReference type="PROSITE" id="PS51643"/>
    </source>
</evidence>
<evidence type="ECO:0000313" key="12">
    <source>
        <dbReference type="EMBL" id="OQK18696.1"/>
    </source>
</evidence>
<dbReference type="CDD" id="cd09641">
    <property type="entry name" value="Cas3''_I"/>
    <property type="match status" value="1"/>
</dbReference>
<evidence type="ECO:0000259" key="10">
    <source>
        <dbReference type="PROSITE" id="PS51192"/>
    </source>
</evidence>
<dbReference type="CDD" id="cd17930">
    <property type="entry name" value="DEXHc_cas3"/>
    <property type="match status" value="1"/>
</dbReference>
<dbReference type="Proteomes" id="UP000191980">
    <property type="component" value="Unassembled WGS sequence"/>
</dbReference>
<comment type="similarity">
    <text evidence="2">In the central section; belongs to the CRISPR-associated helicase Cas3 family.</text>
</comment>
<keyword evidence="13" id="KW-1185">Reference proteome</keyword>
<organism evidence="12 13">
    <name type="scientific">Methyloprofundus sedimenti</name>
    <dbReference type="NCBI Taxonomy" id="1420851"/>
    <lineage>
        <taxon>Bacteria</taxon>
        <taxon>Pseudomonadati</taxon>
        <taxon>Pseudomonadota</taxon>
        <taxon>Gammaproteobacteria</taxon>
        <taxon>Methylococcales</taxon>
        <taxon>Methylococcaceae</taxon>
        <taxon>Methyloprofundus</taxon>
    </lineage>
</organism>
<dbReference type="NCBIfam" id="TIGR01587">
    <property type="entry name" value="cas3_core"/>
    <property type="match status" value="1"/>
</dbReference>
<evidence type="ECO:0000256" key="6">
    <source>
        <dbReference type="ARBA" id="ARBA00022801"/>
    </source>
</evidence>
<feature type="domain" description="HD Cas3-type" evidence="11">
    <location>
        <begin position="23"/>
        <end position="185"/>
    </location>
</feature>
<comment type="similarity">
    <text evidence="1">In the N-terminal section; belongs to the CRISPR-associated nuclease Cas3-HD family.</text>
</comment>
<dbReference type="InterPro" id="IPR054712">
    <property type="entry name" value="Cas3-like_dom"/>
</dbReference>
<dbReference type="SUPFAM" id="SSF52540">
    <property type="entry name" value="P-loop containing nucleoside triphosphate hydrolases"/>
    <property type="match status" value="1"/>
</dbReference>
<keyword evidence="5" id="KW-0547">Nucleotide-binding</keyword>
<evidence type="ECO:0000256" key="5">
    <source>
        <dbReference type="ARBA" id="ARBA00022741"/>
    </source>
</evidence>
<evidence type="ECO:0000313" key="13">
    <source>
        <dbReference type="Proteomes" id="UP000191980"/>
    </source>
</evidence>
<proteinExistence type="inferred from homology"/>
<evidence type="ECO:0000256" key="1">
    <source>
        <dbReference type="ARBA" id="ARBA00006847"/>
    </source>
</evidence>
<name>A0A1V8MAZ3_9GAMM</name>
<evidence type="ECO:0000256" key="3">
    <source>
        <dbReference type="ARBA" id="ARBA00022722"/>
    </source>
</evidence>
<dbReference type="NCBIfam" id="TIGR01596">
    <property type="entry name" value="cas3_HD"/>
    <property type="match status" value="1"/>
</dbReference>
<dbReference type="PANTHER" id="PTHR47962">
    <property type="entry name" value="ATP-DEPENDENT HELICASE LHR-RELATED-RELATED"/>
    <property type="match status" value="1"/>
</dbReference>
<dbReference type="PROSITE" id="PS51192">
    <property type="entry name" value="HELICASE_ATP_BIND_1"/>
    <property type="match status" value="1"/>
</dbReference>
<dbReference type="SUPFAM" id="SSF109604">
    <property type="entry name" value="HD-domain/PDEase-like"/>
    <property type="match status" value="1"/>
</dbReference>
<dbReference type="EMBL" id="LPUF01000001">
    <property type="protein sequence ID" value="OQK18696.1"/>
    <property type="molecule type" value="Genomic_DNA"/>
</dbReference>
<evidence type="ECO:0000256" key="8">
    <source>
        <dbReference type="ARBA" id="ARBA00022840"/>
    </source>
</evidence>
<dbReference type="Gene3D" id="1.10.3210.30">
    <property type="match status" value="1"/>
</dbReference>
<dbReference type="PROSITE" id="PS51643">
    <property type="entry name" value="HD_CAS3"/>
    <property type="match status" value="1"/>
</dbReference>
<dbReference type="Pfam" id="PF00270">
    <property type="entry name" value="DEAD"/>
    <property type="match status" value="1"/>
</dbReference>
<dbReference type="SMART" id="SM00487">
    <property type="entry name" value="DEXDc"/>
    <property type="match status" value="1"/>
</dbReference>
<evidence type="ECO:0008006" key="14">
    <source>
        <dbReference type="Google" id="ProtNLM"/>
    </source>
</evidence>
<dbReference type="GO" id="GO:0003677">
    <property type="term" value="F:DNA binding"/>
    <property type="evidence" value="ECO:0007669"/>
    <property type="project" value="TreeGrafter"/>
</dbReference>
<reference evidence="12 13" key="1">
    <citation type="submission" date="2015-12" db="EMBL/GenBank/DDBJ databases">
        <authorList>
            <person name="Shamseldin A."/>
            <person name="Moawad H."/>
            <person name="Abd El-Rahim W.M."/>
            <person name="Sadowsky M.J."/>
        </authorList>
    </citation>
    <scope>NUCLEOTIDE SEQUENCE [LARGE SCALE GENOMIC DNA]</scope>
    <source>
        <strain evidence="12 13">WF1</strain>
    </source>
</reference>
<keyword evidence="3" id="KW-0540">Nuclease</keyword>
<dbReference type="OrthoDB" id="9810236at2"/>
<dbReference type="InterPro" id="IPR011545">
    <property type="entry name" value="DEAD/DEAH_box_helicase_dom"/>
</dbReference>
<evidence type="ECO:0000256" key="2">
    <source>
        <dbReference type="ARBA" id="ARBA00009046"/>
    </source>
</evidence>
<dbReference type="GO" id="GO:0004386">
    <property type="term" value="F:helicase activity"/>
    <property type="evidence" value="ECO:0007669"/>
    <property type="project" value="UniProtKB-KW"/>
</dbReference>
<dbReference type="STRING" id="1420851.AU255_06440"/>
<comment type="caution">
    <text evidence="12">The sequence shown here is derived from an EMBL/GenBank/DDBJ whole genome shotgun (WGS) entry which is preliminary data.</text>
</comment>
<dbReference type="InterPro" id="IPR027417">
    <property type="entry name" value="P-loop_NTPase"/>
</dbReference>
<keyword evidence="9" id="KW-0051">Antiviral defense</keyword>
<keyword evidence="4" id="KW-0479">Metal-binding</keyword>
<dbReference type="InterPro" id="IPR006483">
    <property type="entry name" value="CRISPR-assoc_Cas3_HD"/>
</dbReference>
<dbReference type="GO" id="GO:0046872">
    <property type="term" value="F:metal ion binding"/>
    <property type="evidence" value="ECO:0007669"/>
    <property type="project" value="UniProtKB-KW"/>
</dbReference>
<dbReference type="Pfam" id="PF01966">
    <property type="entry name" value="HD"/>
    <property type="match status" value="1"/>
</dbReference>
<evidence type="ECO:0000256" key="4">
    <source>
        <dbReference type="ARBA" id="ARBA00022723"/>
    </source>
</evidence>
<dbReference type="Pfam" id="PF22590">
    <property type="entry name" value="Cas3-like_C_2"/>
    <property type="match status" value="1"/>
</dbReference>
<gene>
    <name evidence="12" type="ORF">AU255_06440</name>
</gene>
<dbReference type="PANTHER" id="PTHR47962:SF5">
    <property type="entry name" value="ATP-DEPENDENT HELICASE LHR-RELATED"/>
    <property type="match status" value="1"/>
</dbReference>
<dbReference type="InterPro" id="IPR038257">
    <property type="entry name" value="CRISPR-assoc_Cas3_HD_sf"/>
</dbReference>
<evidence type="ECO:0000256" key="9">
    <source>
        <dbReference type="ARBA" id="ARBA00023118"/>
    </source>
</evidence>
<dbReference type="InterPro" id="IPR006474">
    <property type="entry name" value="Helicase_Cas3_CRISPR-ass_core"/>
</dbReference>
<dbReference type="InterPro" id="IPR052511">
    <property type="entry name" value="ATP-dep_Helicase"/>
</dbReference>
<keyword evidence="6" id="KW-0378">Hydrolase</keyword>
<dbReference type="GO" id="GO:0005524">
    <property type="term" value="F:ATP binding"/>
    <property type="evidence" value="ECO:0007669"/>
    <property type="project" value="UniProtKB-KW"/>
</dbReference>
<keyword evidence="8" id="KW-0067">ATP-binding</keyword>
<feature type="domain" description="Helicase ATP-binding" evidence="10">
    <location>
        <begin position="246"/>
        <end position="433"/>
    </location>
</feature>
<dbReference type="AlphaFoldDB" id="A0A1V8MAZ3"/>
<keyword evidence="7" id="KW-0347">Helicase</keyword>
<dbReference type="Gene3D" id="3.40.50.300">
    <property type="entry name" value="P-loop containing nucleotide triphosphate hydrolases"/>
    <property type="match status" value="2"/>
</dbReference>
<dbReference type="GO" id="GO:0004518">
    <property type="term" value="F:nuclease activity"/>
    <property type="evidence" value="ECO:0007669"/>
    <property type="project" value="UniProtKB-KW"/>
</dbReference>
<dbReference type="InterPro" id="IPR006674">
    <property type="entry name" value="HD_domain"/>
</dbReference>
<dbReference type="InterPro" id="IPR014001">
    <property type="entry name" value="Helicase_ATP-bd"/>
</dbReference>